<evidence type="ECO:0000256" key="1">
    <source>
        <dbReference type="SAM" id="Coils"/>
    </source>
</evidence>
<dbReference type="EMBL" id="JBHSXN010000004">
    <property type="protein sequence ID" value="MFC6954837.1"/>
    <property type="molecule type" value="Genomic_DNA"/>
</dbReference>
<name>A0ABD5VLA6_9EURY</name>
<dbReference type="Proteomes" id="UP001596395">
    <property type="component" value="Unassembled WGS sequence"/>
</dbReference>
<gene>
    <name evidence="3" type="ORF">ACFQGB_18370</name>
</gene>
<keyword evidence="4" id="KW-1185">Reference proteome</keyword>
<evidence type="ECO:0000313" key="4">
    <source>
        <dbReference type="Proteomes" id="UP001596395"/>
    </source>
</evidence>
<feature type="coiled-coil region" evidence="1">
    <location>
        <begin position="28"/>
        <end position="69"/>
    </location>
</feature>
<feature type="region of interest" description="Disordered" evidence="2">
    <location>
        <begin position="201"/>
        <end position="227"/>
    </location>
</feature>
<evidence type="ECO:0000313" key="3">
    <source>
        <dbReference type="EMBL" id="MFC6954837.1"/>
    </source>
</evidence>
<evidence type="ECO:0000256" key="2">
    <source>
        <dbReference type="SAM" id="MobiDB-lite"/>
    </source>
</evidence>
<organism evidence="3 4">
    <name type="scientific">Halorubellus litoreus</name>
    <dbReference type="NCBI Taxonomy" id="755308"/>
    <lineage>
        <taxon>Archaea</taxon>
        <taxon>Methanobacteriati</taxon>
        <taxon>Methanobacteriota</taxon>
        <taxon>Stenosarchaea group</taxon>
        <taxon>Halobacteria</taxon>
        <taxon>Halobacteriales</taxon>
        <taxon>Halorubellaceae</taxon>
        <taxon>Halorubellus</taxon>
    </lineage>
</organism>
<comment type="caution">
    <text evidence="3">The sequence shown here is derived from an EMBL/GenBank/DDBJ whole genome shotgun (WGS) entry which is preliminary data.</text>
</comment>
<evidence type="ECO:0008006" key="5">
    <source>
        <dbReference type="Google" id="ProtNLM"/>
    </source>
</evidence>
<feature type="compositionally biased region" description="Low complexity" evidence="2">
    <location>
        <begin position="208"/>
        <end position="220"/>
    </location>
</feature>
<dbReference type="RefSeq" id="WP_336351780.1">
    <property type="nucleotide sequence ID" value="NZ_JAZAQL010000004.1"/>
</dbReference>
<dbReference type="AlphaFoldDB" id="A0ABD5VLA6"/>
<accession>A0ABD5VLA6</accession>
<protein>
    <recommendedName>
        <fullName evidence="5">Phage shock protein A (PspA) family protein</fullName>
    </recommendedName>
</protein>
<proteinExistence type="predicted"/>
<sequence>MLRRIISKTKRWVSVNVIGRNPIENMSSLELERRIRKLERQKKEYKSDMTKAKQQYDEKIHQAQEADETRVPEIKSEASRLLSKYEAIRSQWMETLVGLRFMQQAALGKQISADGPDALPSNMNPRQFEGAAQIIEKKIEDREDGIDRWNVAAQRMEGISKGGSAHMDAMADERVEAAVDAARDGDDVPTLEELADETFSDVEETVSEAEASASASAGQRAGEGERF</sequence>
<reference evidence="3 4" key="1">
    <citation type="journal article" date="2019" name="Int. J. Syst. Evol. Microbiol.">
        <title>The Global Catalogue of Microorganisms (GCM) 10K type strain sequencing project: providing services to taxonomists for standard genome sequencing and annotation.</title>
        <authorList>
            <consortium name="The Broad Institute Genomics Platform"/>
            <consortium name="The Broad Institute Genome Sequencing Center for Infectious Disease"/>
            <person name="Wu L."/>
            <person name="Ma J."/>
        </authorList>
    </citation>
    <scope>NUCLEOTIDE SEQUENCE [LARGE SCALE GENOMIC DNA]</scope>
    <source>
        <strain evidence="3 4">GX26</strain>
    </source>
</reference>
<keyword evidence="1" id="KW-0175">Coiled coil</keyword>